<dbReference type="Proteomes" id="UP000223606">
    <property type="component" value="Chromosome 1"/>
</dbReference>
<evidence type="ECO:0000256" key="1">
    <source>
        <dbReference type="ARBA" id="ARBA00004377"/>
    </source>
</evidence>
<evidence type="ECO:0000256" key="17">
    <source>
        <dbReference type="SAM" id="Coils"/>
    </source>
</evidence>
<keyword evidence="6 15" id="KW-0812">Transmembrane</keyword>
<evidence type="ECO:0000256" key="16">
    <source>
        <dbReference type="RuleBase" id="RU003848"/>
    </source>
</evidence>
<dbReference type="EMBL" id="LT960614">
    <property type="protein sequence ID" value="SON54683.1"/>
    <property type="molecule type" value="Genomic_DNA"/>
</dbReference>
<keyword evidence="3 15" id="KW-0813">Transport</keyword>
<keyword evidence="17" id="KW-0175">Coiled coil</keyword>
<evidence type="ECO:0000313" key="18">
    <source>
        <dbReference type="EMBL" id="SON54683.1"/>
    </source>
</evidence>
<comment type="function">
    <text evidence="12 15">F(1)F(0) ATP synthase produces ATP from ADP in the presence of a proton or sodium gradient. F-type ATPases consist of two structural domains, F(1) containing the extramembraneous catalytic core and F(0) containing the membrane proton channel, linked together by a central stalk and a peripheral stalk. During catalysis, ATP synthesis in the catalytic domain of F(1) is coupled via a rotary mechanism of the central stalk subunits to proton translocation.</text>
</comment>
<comment type="subcellular location">
    <subcellularLocation>
        <location evidence="1">Cell inner membrane</location>
        <topology evidence="1">Single-pass membrane protein</topology>
    </subcellularLocation>
    <subcellularLocation>
        <location evidence="15">Cell membrane</location>
        <topology evidence="15">Single-pass membrane protein</topology>
    </subcellularLocation>
</comment>
<evidence type="ECO:0000256" key="8">
    <source>
        <dbReference type="ARBA" id="ARBA00022989"/>
    </source>
</evidence>
<feature type="transmembrane region" description="Helical" evidence="15">
    <location>
        <begin position="6"/>
        <end position="24"/>
    </location>
</feature>
<comment type="similarity">
    <text evidence="2 15 16">Belongs to the ATPase B chain family.</text>
</comment>
<keyword evidence="9 15" id="KW-0406">Ion transport</keyword>
<keyword evidence="8 15" id="KW-1133">Transmembrane helix</keyword>
<evidence type="ECO:0000256" key="7">
    <source>
        <dbReference type="ARBA" id="ARBA00022781"/>
    </source>
</evidence>
<keyword evidence="10 15" id="KW-0472">Membrane</keyword>
<evidence type="ECO:0000256" key="6">
    <source>
        <dbReference type="ARBA" id="ARBA00022692"/>
    </source>
</evidence>
<evidence type="ECO:0000256" key="12">
    <source>
        <dbReference type="ARBA" id="ARBA00025198"/>
    </source>
</evidence>
<keyword evidence="19" id="KW-1185">Reference proteome</keyword>
<keyword evidence="5 15" id="KW-0138">CF(0)</keyword>
<keyword evidence="4 15" id="KW-1003">Cell membrane</keyword>
<protein>
    <recommendedName>
        <fullName evidence="15">ATP synthase subunit b</fullName>
    </recommendedName>
    <alternativeName>
        <fullName evidence="15">ATP synthase F(0) sector subunit b</fullName>
    </alternativeName>
    <alternativeName>
        <fullName evidence="15">ATPase subunit I</fullName>
    </alternativeName>
    <alternativeName>
        <fullName evidence="15">F-type ATPase subunit b</fullName>
        <shortName evidence="15">F-ATPase subunit b</shortName>
    </alternativeName>
</protein>
<sequence>MDATSLATLWAFIALIGFLGILLIKRVDKAAMKALDDRSERIAKELDEARRYREEAQALLAEYQRKAREASQAAEDIISNAKAEAVRLTEESEKALAELIDRRTKAVETKIAQAEVQAMNDVRAVAADVAVAAASQLLQDKVTGPLSDDLIAKSIANVRARMN</sequence>
<evidence type="ECO:0000256" key="2">
    <source>
        <dbReference type="ARBA" id="ARBA00005513"/>
    </source>
</evidence>
<organism evidence="18 19">
    <name type="scientific">Hartmannibacter diazotrophicus</name>
    <dbReference type="NCBI Taxonomy" id="1482074"/>
    <lineage>
        <taxon>Bacteria</taxon>
        <taxon>Pseudomonadati</taxon>
        <taxon>Pseudomonadota</taxon>
        <taxon>Alphaproteobacteria</taxon>
        <taxon>Hyphomicrobiales</taxon>
        <taxon>Pleomorphomonadaceae</taxon>
        <taxon>Hartmannibacter</taxon>
    </lineage>
</organism>
<keyword evidence="11 15" id="KW-0066">ATP synthesis</keyword>
<evidence type="ECO:0000313" key="19">
    <source>
        <dbReference type="Proteomes" id="UP000223606"/>
    </source>
</evidence>
<evidence type="ECO:0000256" key="4">
    <source>
        <dbReference type="ARBA" id="ARBA00022475"/>
    </source>
</evidence>
<evidence type="ECO:0000256" key="11">
    <source>
        <dbReference type="ARBA" id="ARBA00023310"/>
    </source>
</evidence>
<proteinExistence type="inferred from homology"/>
<comment type="function">
    <text evidence="13">Component of the F(0) channel, it forms part of the peripheral stalk, linking F(1) to F(0). The b'-subunit is a diverged and duplicated form of b found in plants and photosynthetic bacteria.</text>
</comment>
<dbReference type="GO" id="GO:0046961">
    <property type="term" value="F:proton-transporting ATPase activity, rotational mechanism"/>
    <property type="evidence" value="ECO:0007669"/>
    <property type="project" value="TreeGrafter"/>
</dbReference>
<dbReference type="GO" id="GO:0045259">
    <property type="term" value="C:proton-transporting ATP synthase complex"/>
    <property type="evidence" value="ECO:0007669"/>
    <property type="project" value="UniProtKB-KW"/>
</dbReference>
<dbReference type="CDD" id="cd06503">
    <property type="entry name" value="ATP-synt_Fo_b"/>
    <property type="match status" value="1"/>
</dbReference>
<dbReference type="AlphaFoldDB" id="A0A2C9D377"/>
<evidence type="ECO:0000256" key="3">
    <source>
        <dbReference type="ARBA" id="ARBA00022448"/>
    </source>
</evidence>
<dbReference type="PANTHER" id="PTHR33445">
    <property type="entry name" value="ATP SYNTHASE SUBUNIT B', CHLOROPLASTIC"/>
    <property type="match status" value="1"/>
</dbReference>
<feature type="coiled-coil region" evidence="17">
    <location>
        <begin position="32"/>
        <end position="98"/>
    </location>
</feature>
<evidence type="ECO:0000256" key="5">
    <source>
        <dbReference type="ARBA" id="ARBA00022547"/>
    </source>
</evidence>
<reference evidence="19" key="1">
    <citation type="submission" date="2017-09" db="EMBL/GenBank/DDBJ databases">
        <title>Genome sequence of Nannocystis excedens DSM 71.</title>
        <authorList>
            <person name="Blom J."/>
        </authorList>
    </citation>
    <scope>NUCLEOTIDE SEQUENCE [LARGE SCALE GENOMIC DNA]</scope>
    <source>
        <strain evidence="19">type strain: E19</strain>
    </source>
</reference>
<comment type="subunit">
    <text evidence="14 15">F-type ATPases have 2 components, F(1) - the catalytic core - and F(0) - the membrane proton channel. F(1) has five subunits: alpha(3), beta(3), gamma(1), delta(1), epsilon(1). F(0) has three main subunits: a(1), b(2) and c(10-14). The alpha and beta chains form an alternating ring which encloses part of the gamma chain. F(1) is attached to F(0) by a central stalk formed by the gamma and epsilon chains, while a peripheral stalk is formed by the delta and b chains.</text>
</comment>
<keyword evidence="7 15" id="KW-0375">Hydrogen ion transport</keyword>
<gene>
    <name evidence="18" type="primary">atpF_1</name>
    <name evidence="15" type="synonym">atpF</name>
    <name evidence="18" type="ORF">HDIA_1142</name>
</gene>
<dbReference type="HAMAP" id="MF_01398">
    <property type="entry name" value="ATP_synth_b_bprime"/>
    <property type="match status" value="1"/>
</dbReference>
<dbReference type="Pfam" id="PF00430">
    <property type="entry name" value="ATP-synt_B"/>
    <property type="match status" value="1"/>
</dbReference>
<evidence type="ECO:0000256" key="10">
    <source>
        <dbReference type="ARBA" id="ARBA00023136"/>
    </source>
</evidence>
<dbReference type="OrthoDB" id="8479836at2"/>
<dbReference type="PANTHER" id="PTHR33445:SF1">
    <property type="entry name" value="ATP SYNTHASE SUBUNIT B"/>
    <property type="match status" value="1"/>
</dbReference>
<evidence type="ECO:0000256" key="9">
    <source>
        <dbReference type="ARBA" id="ARBA00023065"/>
    </source>
</evidence>
<name>A0A2C9D377_9HYPH</name>
<dbReference type="InterPro" id="IPR050059">
    <property type="entry name" value="ATP_synthase_B_chain"/>
</dbReference>
<dbReference type="GO" id="GO:0046933">
    <property type="term" value="F:proton-transporting ATP synthase activity, rotational mechanism"/>
    <property type="evidence" value="ECO:0007669"/>
    <property type="project" value="UniProtKB-UniRule"/>
</dbReference>
<dbReference type="RefSeq" id="WP_099555185.1">
    <property type="nucleotide sequence ID" value="NZ_LT960614.1"/>
</dbReference>
<dbReference type="GO" id="GO:0005886">
    <property type="term" value="C:plasma membrane"/>
    <property type="evidence" value="ECO:0007669"/>
    <property type="project" value="UniProtKB-SubCell"/>
</dbReference>
<evidence type="ECO:0000256" key="14">
    <source>
        <dbReference type="ARBA" id="ARBA00025830"/>
    </source>
</evidence>
<dbReference type="InterPro" id="IPR002146">
    <property type="entry name" value="ATP_synth_b/b'su_bac/chlpt"/>
</dbReference>
<evidence type="ECO:0000256" key="15">
    <source>
        <dbReference type="HAMAP-Rule" id="MF_01398"/>
    </source>
</evidence>
<accession>A0A2C9D377</accession>
<dbReference type="KEGG" id="hdi:HDIA_1142"/>
<evidence type="ECO:0000256" key="13">
    <source>
        <dbReference type="ARBA" id="ARBA00025614"/>
    </source>
</evidence>